<reference evidence="5 6" key="1">
    <citation type="journal article" date="2013" name="Nature">
        <title>Insights into bilaterian evolution from three spiralian genomes.</title>
        <authorList>
            <person name="Simakov O."/>
            <person name="Marletaz F."/>
            <person name="Cho S.J."/>
            <person name="Edsinger-Gonzales E."/>
            <person name="Havlak P."/>
            <person name="Hellsten U."/>
            <person name="Kuo D.H."/>
            <person name="Larsson T."/>
            <person name="Lv J."/>
            <person name="Arendt D."/>
            <person name="Savage R."/>
            <person name="Osoegawa K."/>
            <person name="de Jong P."/>
            <person name="Grimwood J."/>
            <person name="Chapman J.A."/>
            <person name="Shapiro H."/>
            <person name="Aerts A."/>
            <person name="Otillar R.P."/>
            <person name="Terry A.Y."/>
            <person name="Boore J.L."/>
            <person name="Grigoriev I.V."/>
            <person name="Lindberg D.R."/>
            <person name="Seaver E.C."/>
            <person name="Weisblat D.A."/>
            <person name="Putnam N.H."/>
            <person name="Rokhsar D.S."/>
        </authorList>
    </citation>
    <scope>NUCLEOTIDE SEQUENCE [LARGE SCALE GENOMIC DNA]</scope>
</reference>
<dbReference type="GeneID" id="20232383"/>
<protein>
    <submittedName>
        <fullName evidence="5">Uncharacterized protein</fullName>
    </submittedName>
</protein>
<dbReference type="PRINTS" id="PR00320">
    <property type="entry name" value="GPROTEINBRPT"/>
</dbReference>
<dbReference type="SUPFAM" id="SSF50978">
    <property type="entry name" value="WD40 repeat-like"/>
    <property type="match status" value="1"/>
</dbReference>
<sequence length="440" mass="49845">IFQREHGLDKRQQFTQGDKCVINSKFLPNKVKTVAKYHQKAFCGTYSKDGSIFLSAAQDQNLRVYKTDKSFKLYKSIRARDVGWSVLDTAFSPDGNYVIYSSWSDSIHLCSIHGDHDVHEALNLTPGEHSFCIFSLTFSSDNTEILGGANDGCLYVYDRESNQRKLKIESHDDDVNAVAFADDNSQILYSGGDDGILRVWDRRTLREDHPVPVGTFAGHRDGITYIDSKGDARYLLSNSKDQTIKLWDIRSFSGNDGVEATKRAVSAQKWDYRWQQVPRKVPKNILPGDTSVMTYKGHCVLHTLIRCHFSPEYSTGQRYVYTGCATGSVIIYDLLTGAVVKKLDKHSACVRDVSWHPYYNKLISTSWDGTLGLWEHHSTSAEDSDSDMDNPCHCDDEDEDGERSLRPRSSGLRARFAPRSPPRPRKPVVENTDRFKGLYD</sequence>
<dbReference type="GO" id="GO:0043161">
    <property type="term" value="P:proteasome-mediated ubiquitin-dependent protein catabolic process"/>
    <property type="evidence" value="ECO:0007669"/>
    <property type="project" value="TreeGrafter"/>
</dbReference>
<proteinExistence type="predicted"/>
<dbReference type="RefSeq" id="XP_009059575.1">
    <property type="nucleotide sequence ID" value="XM_009061327.1"/>
</dbReference>
<dbReference type="SMART" id="SM00320">
    <property type="entry name" value="WD40"/>
    <property type="match status" value="7"/>
</dbReference>
<organism evidence="5 6">
    <name type="scientific">Lottia gigantea</name>
    <name type="common">Giant owl limpet</name>
    <dbReference type="NCBI Taxonomy" id="225164"/>
    <lineage>
        <taxon>Eukaryota</taxon>
        <taxon>Metazoa</taxon>
        <taxon>Spiralia</taxon>
        <taxon>Lophotrochozoa</taxon>
        <taxon>Mollusca</taxon>
        <taxon>Gastropoda</taxon>
        <taxon>Patellogastropoda</taxon>
        <taxon>Lottioidea</taxon>
        <taxon>Lottiidae</taxon>
        <taxon>Lottia</taxon>
    </lineage>
</organism>
<dbReference type="InterPro" id="IPR001680">
    <property type="entry name" value="WD40_rpt"/>
</dbReference>
<dbReference type="KEGG" id="lgi:LOTGIDRAFT_124623"/>
<dbReference type="HOGENOM" id="CLU_014280_3_0_1"/>
<name>V3ZF55_LOTGI</name>
<keyword evidence="2" id="KW-0677">Repeat</keyword>
<feature type="non-terminal residue" evidence="5">
    <location>
        <position position="1"/>
    </location>
</feature>
<dbReference type="Pfam" id="PF00400">
    <property type="entry name" value="WD40"/>
    <property type="match status" value="4"/>
</dbReference>
<dbReference type="FunFam" id="2.130.10.10:FF:000492">
    <property type="entry name" value="LEC14B homolog isoform X2"/>
    <property type="match status" value="1"/>
</dbReference>
<keyword evidence="1 3" id="KW-0853">WD repeat</keyword>
<dbReference type="CTD" id="20232383"/>
<evidence type="ECO:0000313" key="6">
    <source>
        <dbReference type="Proteomes" id="UP000030746"/>
    </source>
</evidence>
<dbReference type="AlphaFoldDB" id="V3ZF55"/>
<evidence type="ECO:0000256" key="2">
    <source>
        <dbReference type="ARBA" id="ARBA00022737"/>
    </source>
</evidence>
<dbReference type="Proteomes" id="UP000030746">
    <property type="component" value="Unassembled WGS sequence"/>
</dbReference>
<dbReference type="OrthoDB" id="63070at2759"/>
<feature type="repeat" description="WD" evidence="3">
    <location>
        <begin position="216"/>
        <end position="251"/>
    </location>
</feature>
<dbReference type="OMA" id="EHTFPQM"/>
<dbReference type="PROSITE" id="PS50082">
    <property type="entry name" value="WD_REPEATS_2"/>
    <property type="match status" value="3"/>
</dbReference>
<feature type="repeat" description="WD" evidence="3">
    <location>
        <begin position="168"/>
        <end position="201"/>
    </location>
</feature>
<dbReference type="FunFam" id="2.130.10.10:FF:000115">
    <property type="entry name" value="DDB1- and CUL4-associated factor 11 isoform X1"/>
    <property type="match status" value="1"/>
</dbReference>
<feature type="compositionally biased region" description="Basic and acidic residues" evidence="4">
    <location>
        <begin position="427"/>
        <end position="440"/>
    </location>
</feature>
<feature type="repeat" description="WD" evidence="3">
    <location>
        <begin position="343"/>
        <end position="384"/>
    </location>
</feature>
<evidence type="ECO:0000256" key="3">
    <source>
        <dbReference type="PROSITE-ProRule" id="PRU00221"/>
    </source>
</evidence>
<evidence type="ECO:0000313" key="5">
    <source>
        <dbReference type="EMBL" id="ESO89788.1"/>
    </source>
</evidence>
<dbReference type="InterPro" id="IPR051859">
    <property type="entry name" value="DCAF"/>
</dbReference>
<dbReference type="InterPro" id="IPR020472">
    <property type="entry name" value="WD40_PAC1"/>
</dbReference>
<evidence type="ECO:0000256" key="1">
    <source>
        <dbReference type="ARBA" id="ARBA00022574"/>
    </source>
</evidence>
<feature type="region of interest" description="Disordered" evidence="4">
    <location>
        <begin position="379"/>
        <end position="440"/>
    </location>
</feature>
<dbReference type="InterPro" id="IPR015943">
    <property type="entry name" value="WD40/YVTN_repeat-like_dom_sf"/>
</dbReference>
<dbReference type="EMBL" id="KB202544">
    <property type="protein sequence ID" value="ESO89788.1"/>
    <property type="molecule type" value="Genomic_DNA"/>
</dbReference>
<dbReference type="GO" id="GO:0080008">
    <property type="term" value="C:Cul4-RING E3 ubiquitin ligase complex"/>
    <property type="evidence" value="ECO:0007669"/>
    <property type="project" value="TreeGrafter"/>
</dbReference>
<evidence type="ECO:0000256" key="4">
    <source>
        <dbReference type="SAM" id="MobiDB-lite"/>
    </source>
</evidence>
<dbReference type="PANTHER" id="PTHR19847:SF7">
    <property type="entry name" value="DDB1- AND CUL4-ASSOCIATED FACTOR 11"/>
    <property type="match status" value="1"/>
</dbReference>
<dbReference type="PROSITE" id="PS50294">
    <property type="entry name" value="WD_REPEATS_REGION"/>
    <property type="match status" value="3"/>
</dbReference>
<dbReference type="Gene3D" id="2.130.10.10">
    <property type="entry name" value="YVTN repeat-like/Quinoprotein amine dehydrogenase"/>
    <property type="match status" value="2"/>
</dbReference>
<dbReference type="InterPro" id="IPR036322">
    <property type="entry name" value="WD40_repeat_dom_sf"/>
</dbReference>
<keyword evidence="6" id="KW-1185">Reference proteome</keyword>
<gene>
    <name evidence="5" type="ORF">LOTGIDRAFT_124623</name>
</gene>
<accession>V3ZF55</accession>
<dbReference type="PANTHER" id="PTHR19847">
    <property type="entry name" value="DDB1- AND CUL4-ASSOCIATED FACTOR 11"/>
    <property type="match status" value="1"/>
</dbReference>
<dbReference type="STRING" id="225164.V3ZF55"/>